<accession>A0A0B3VX61</accession>
<dbReference type="AlphaFoldDB" id="A0A0B3VX61"/>
<dbReference type="SUPFAM" id="SSF55729">
    <property type="entry name" value="Acyl-CoA N-acyltransferases (Nat)"/>
    <property type="match status" value="1"/>
</dbReference>
<keyword evidence="3" id="KW-1185">Reference proteome</keyword>
<evidence type="ECO:0000313" key="2">
    <source>
        <dbReference type="EMBL" id="KHS57184.1"/>
    </source>
</evidence>
<feature type="domain" description="N-acetyltransferase" evidence="1">
    <location>
        <begin position="1"/>
        <end position="168"/>
    </location>
</feature>
<dbReference type="STRING" id="1577792.QX51_09500"/>
<evidence type="ECO:0000313" key="3">
    <source>
        <dbReference type="Proteomes" id="UP000031189"/>
    </source>
</evidence>
<protein>
    <submittedName>
        <fullName evidence="2">GNAT family acetyltransferase</fullName>
    </submittedName>
</protein>
<comment type="caution">
    <text evidence="2">The sequence shown here is derived from an EMBL/GenBank/DDBJ whole genome shotgun (WGS) entry which is preliminary data.</text>
</comment>
<dbReference type="GO" id="GO:0016747">
    <property type="term" value="F:acyltransferase activity, transferring groups other than amino-acyl groups"/>
    <property type="evidence" value="ECO:0007669"/>
    <property type="project" value="InterPro"/>
</dbReference>
<dbReference type="OrthoDB" id="9796381at2"/>
<dbReference type="Gene3D" id="3.40.630.30">
    <property type="match status" value="1"/>
</dbReference>
<dbReference type="InterPro" id="IPR000182">
    <property type="entry name" value="GNAT_dom"/>
</dbReference>
<gene>
    <name evidence="2" type="ORF">QX51_09500</name>
</gene>
<sequence>MEFRKSRKSDIKEIINIIEEAQSYFKANGIDQWQNGYPNEESIMNDIESDESYVLLKDDKVIATAYLSFSGESDYDVIYDGKWISQGDYAVVHRVAVSSNIKGHGVAGELFKYIEKICLENNIKHIKIDTHRQNQSMQRFLSKNGFEYCGVIYLEDDSERIAFEKVLG</sequence>
<proteinExistence type="predicted"/>
<reference evidence="2 3" key="1">
    <citation type="submission" date="2014-12" db="EMBL/GenBank/DDBJ databases">
        <title>Draft genome sequence of Terrisporobacter sp. 08-306576, isolated from the blood culture of a bacteremia patient.</title>
        <authorList>
            <person name="Lund L.C."/>
            <person name="Sydenham T.V."/>
            <person name="Hogh S.V."/>
            <person name="Skov M.N."/>
            <person name="Kemp M."/>
            <person name="Justesen U.S."/>
        </authorList>
    </citation>
    <scope>NUCLEOTIDE SEQUENCE [LARGE SCALE GENOMIC DNA]</scope>
    <source>
        <strain evidence="2 3">08-306576</strain>
    </source>
</reference>
<name>A0A0B3VX61_9FIRM</name>
<dbReference type="EMBL" id="JWHR01000087">
    <property type="protein sequence ID" value="KHS57184.1"/>
    <property type="molecule type" value="Genomic_DNA"/>
</dbReference>
<keyword evidence="2" id="KW-0808">Transferase</keyword>
<evidence type="ECO:0000259" key="1">
    <source>
        <dbReference type="PROSITE" id="PS51186"/>
    </source>
</evidence>
<dbReference type="PROSITE" id="PS51186">
    <property type="entry name" value="GNAT"/>
    <property type="match status" value="1"/>
</dbReference>
<organism evidence="2 3">
    <name type="scientific">Terrisporobacter othiniensis</name>
    <dbReference type="NCBI Taxonomy" id="1577792"/>
    <lineage>
        <taxon>Bacteria</taxon>
        <taxon>Bacillati</taxon>
        <taxon>Bacillota</taxon>
        <taxon>Clostridia</taxon>
        <taxon>Peptostreptococcales</taxon>
        <taxon>Peptostreptococcaceae</taxon>
        <taxon>Terrisporobacter</taxon>
    </lineage>
</organism>
<dbReference type="Pfam" id="PF00583">
    <property type="entry name" value="Acetyltransf_1"/>
    <property type="match status" value="1"/>
</dbReference>
<dbReference type="CDD" id="cd04301">
    <property type="entry name" value="NAT_SF"/>
    <property type="match status" value="1"/>
</dbReference>
<dbReference type="RefSeq" id="WP_039679674.1">
    <property type="nucleotide sequence ID" value="NZ_JAWGXO010000011.1"/>
</dbReference>
<dbReference type="Proteomes" id="UP000031189">
    <property type="component" value="Unassembled WGS sequence"/>
</dbReference>
<dbReference type="InterPro" id="IPR016181">
    <property type="entry name" value="Acyl_CoA_acyltransferase"/>
</dbReference>